<proteinExistence type="predicted"/>
<evidence type="ECO:0000313" key="2">
    <source>
        <dbReference type="Proteomes" id="UP001597568"/>
    </source>
</evidence>
<keyword evidence="2" id="KW-1185">Reference proteome</keyword>
<dbReference type="InterPro" id="IPR025072">
    <property type="entry name" value="Fur_reg_FbpA"/>
</dbReference>
<evidence type="ECO:0000313" key="1">
    <source>
        <dbReference type="EMBL" id="MFD2868190.1"/>
    </source>
</evidence>
<dbReference type="Pfam" id="PF13076">
    <property type="entry name" value="Fur_reg_FbpA"/>
    <property type="match status" value="1"/>
</dbReference>
<accession>A0ABW5XZI7</accession>
<sequence length="54" mass="6342">MKKTLQDQECNKNHLVDHLLDLGIFKINGKQLYQATLQELIQAYQQYTMKPVHA</sequence>
<dbReference type="Proteomes" id="UP001597568">
    <property type="component" value="Unassembled WGS sequence"/>
</dbReference>
<dbReference type="RefSeq" id="WP_139996008.1">
    <property type="nucleotide sequence ID" value="NZ_JBHUOR010000036.1"/>
</dbReference>
<name>A0ABW5XZI7_9BACL</name>
<comment type="caution">
    <text evidence="1">The sequence shown here is derived from an EMBL/GenBank/DDBJ whole genome shotgun (WGS) entry which is preliminary data.</text>
</comment>
<protein>
    <submittedName>
        <fullName evidence="1">Fur-regulated basic protein FbpA</fullName>
    </submittedName>
</protein>
<reference evidence="2" key="1">
    <citation type="journal article" date="2019" name="Int. J. Syst. Evol. Microbiol.">
        <title>The Global Catalogue of Microorganisms (GCM) 10K type strain sequencing project: providing services to taxonomists for standard genome sequencing and annotation.</title>
        <authorList>
            <consortium name="The Broad Institute Genomics Platform"/>
            <consortium name="The Broad Institute Genome Sequencing Center for Infectious Disease"/>
            <person name="Wu L."/>
            <person name="Ma J."/>
        </authorList>
    </citation>
    <scope>NUCLEOTIDE SEQUENCE [LARGE SCALE GENOMIC DNA]</scope>
    <source>
        <strain evidence="2">KCTC 33522</strain>
    </source>
</reference>
<dbReference type="EMBL" id="JBHUOR010000036">
    <property type="protein sequence ID" value="MFD2868190.1"/>
    <property type="molecule type" value="Genomic_DNA"/>
</dbReference>
<gene>
    <name evidence="1" type="ORF">ACFSY7_06740</name>
</gene>
<organism evidence="1 2">
    <name type="scientific">Kurthia populi</name>
    <dbReference type="NCBI Taxonomy" id="1562132"/>
    <lineage>
        <taxon>Bacteria</taxon>
        <taxon>Bacillati</taxon>
        <taxon>Bacillota</taxon>
        <taxon>Bacilli</taxon>
        <taxon>Bacillales</taxon>
        <taxon>Caryophanaceae</taxon>
        <taxon>Kurthia</taxon>
    </lineage>
</organism>